<keyword evidence="5" id="KW-1185">Reference proteome</keyword>
<dbReference type="Gene3D" id="3.40.50.720">
    <property type="entry name" value="NAD(P)-binding Rossmann-like Domain"/>
    <property type="match status" value="1"/>
</dbReference>
<reference evidence="4" key="1">
    <citation type="submission" date="2020-08" db="EMBL/GenBank/DDBJ databases">
        <title>Genome public.</title>
        <authorList>
            <person name="Liu C."/>
            <person name="Sun Q."/>
        </authorList>
    </citation>
    <scope>NUCLEOTIDE SEQUENCE</scope>
    <source>
        <strain evidence="4">NSJ-63</strain>
    </source>
</reference>
<dbReference type="Gene3D" id="3.90.180.10">
    <property type="entry name" value="Medium-chain alcohol dehydrogenases, catalytic domain"/>
    <property type="match status" value="1"/>
</dbReference>
<evidence type="ECO:0000313" key="4">
    <source>
        <dbReference type="EMBL" id="MBC8537872.1"/>
    </source>
</evidence>
<dbReference type="InterPro" id="IPR011032">
    <property type="entry name" value="GroES-like_sf"/>
</dbReference>
<dbReference type="EMBL" id="JACRSS010000001">
    <property type="protein sequence ID" value="MBC8537872.1"/>
    <property type="molecule type" value="Genomic_DNA"/>
</dbReference>
<evidence type="ECO:0000259" key="2">
    <source>
        <dbReference type="Pfam" id="PF00107"/>
    </source>
</evidence>
<dbReference type="RefSeq" id="WP_249279704.1">
    <property type="nucleotide sequence ID" value="NZ_JACRSS010000001.1"/>
</dbReference>
<dbReference type="SUPFAM" id="SSF51735">
    <property type="entry name" value="NAD(P)-binding Rossmann-fold domains"/>
    <property type="match status" value="1"/>
</dbReference>
<dbReference type="GO" id="GO:0016491">
    <property type="term" value="F:oxidoreductase activity"/>
    <property type="evidence" value="ECO:0007669"/>
    <property type="project" value="UniProtKB-KW"/>
</dbReference>
<dbReference type="Proteomes" id="UP000617951">
    <property type="component" value="Unassembled WGS sequence"/>
</dbReference>
<dbReference type="Pfam" id="PF00107">
    <property type="entry name" value="ADH_zinc_N"/>
    <property type="match status" value="1"/>
</dbReference>
<keyword evidence="1" id="KW-0560">Oxidoreductase</keyword>
<dbReference type="InterPro" id="IPR013149">
    <property type="entry name" value="ADH-like_C"/>
</dbReference>
<organism evidence="4 5">
    <name type="scientific">Guopingia tenuis</name>
    <dbReference type="NCBI Taxonomy" id="2763656"/>
    <lineage>
        <taxon>Bacteria</taxon>
        <taxon>Bacillati</taxon>
        <taxon>Bacillota</taxon>
        <taxon>Clostridia</taxon>
        <taxon>Christensenellales</taxon>
        <taxon>Christensenellaceae</taxon>
        <taxon>Guopingia</taxon>
    </lineage>
</organism>
<sequence length="416" mass="45517">MKTKAVRMAGKNQLLFGEVELPKIREDEILVRVVSDSLCMSTYKAVQQGSEHSKVPNNVAQMPVMLGHEFCGEILEVGAKWKGRYQAGQKFAMQPNIDSLAAPGYSYPYCGGNSQYAILPPEAMENNCLLHYEQDAYFYGSLAEPMSCIIGAYHTNFHTVKGEYKHILGTKKGGNLALLASVGPMGLGAIDYALHCENAPKLLVVTDINEERLARAASIYTVEAAQKLGIALHYVNTAKPGMTEYMMQLSGGKGYDDILIFAPVEDVIQQASDIIGVDGCMNFFAGPIDHAFSAKINFYKVHYNRIHICGNSGGNADDMQEALDMAAARRINPASMVTHVGGLDSVVDTILHLPEIPGGKKLEYNTISMPMTAIADFGKLGETDPMFRRLAEICEAHNGLWSREAEEYLLSHAKPI</sequence>
<protein>
    <submittedName>
        <fullName evidence="4">Zinc-binding dehydrogenase</fullName>
    </submittedName>
</protein>
<dbReference type="InterPro" id="IPR050129">
    <property type="entry name" value="Zn_alcohol_dh"/>
</dbReference>
<dbReference type="SUPFAM" id="SSF50129">
    <property type="entry name" value="GroES-like"/>
    <property type="match status" value="1"/>
</dbReference>
<accession>A0A926HRX9</accession>
<dbReference type="Pfam" id="PF08240">
    <property type="entry name" value="ADH_N"/>
    <property type="match status" value="1"/>
</dbReference>
<name>A0A926HRX9_9FIRM</name>
<dbReference type="PANTHER" id="PTHR43401:SF2">
    <property type="entry name" value="L-THREONINE 3-DEHYDROGENASE"/>
    <property type="match status" value="1"/>
</dbReference>
<dbReference type="InterPro" id="IPR013154">
    <property type="entry name" value="ADH-like_N"/>
</dbReference>
<dbReference type="CDD" id="cd08238">
    <property type="entry name" value="sorbose_phosphate_red"/>
    <property type="match status" value="1"/>
</dbReference>
<feature type="domain" description="Alcohol dehydrogenase-like N-terminal" evidence="3">
    <location>
        <begin position="26"/>
        <end position="121"/>
    </location>
</feature>
<feature type="domain" description="Alcohol dehydrogenase-like C-terminal" evidence="2">
    <location>
        <begin position="184"/>
        <end position="327"/>
    </location>
</feature>
<comment type="caution">
    <text evidence="4">The sequence shown here is derived from an EMBL/GenBank/DDBJ whole genome shotgun (WGS) entry which is preliminary data.</text>
</comment>
<gene>
    <name evidence="4" type="ORF">H8693_02845</name>
</gene>
<dbReference type="PANTHER" id="PTHR43401">
    <property type="entry name" value="L-THREONINE 3-DEHYDROGENASE"/>
    <property type="match status" value="1"/>
</dbReference>
<evidence type="ECO:0000259" key="3">
    <source>
        <dbReference type="Pfam" id="PF08240"/>
    </source>
</evidence>
<dbReference type="InterPro" id="IPR036291">
    <property type="entry name" value="NAD(P)-bd_dom_sf"/>
</dbReference>
<evidence type="ECO:0000313" key="5">
    <source>
        <dbReference type="Proteomes" id="UP000617951"/>
    </source>
</evidence>
<dbReference type="AlphaFoldDB" id="A0A926HRX9"/>
<evidence type="ECO:0000256" key="1">
    <source>
        <dbReference type="ARBA" id="ARBA00023002"/>
    </source>
</evidence>
<proteinExistence type="predicted"/>